<dbReference type="InterPro" id="IPR012337">
    <property type="entry name" value="RNaseH-like_sf"/>
</dbReference>
<proteinExistence type="predicted"/>
<reference evidence="2 3" key="1">
    <citation type="submission" date="2017-08" db="EMBL/GenBank/DDBJ databases">
        <title>Reclassification of Bisgaard taxon 37 and 44.</title>
        <authorList>
            <person name="Christensen H."/>
        </authorList>
    </citation>
    <scope>NUCLEOTIDE SEQUENCE [LARGE SCALE GENOMIC DNA]</scope>
    <source>
        <strain evidence="2 3">111</strain>
    </source>
</reference>
<evidence type="ECO:0000313" key="2">
    <source>
        <dbReference type="EMBL" id="RIY35469.1"/>
    </source>
</evidence>
<dbReference type="SUPFAM" id="SSF53098">
    <property type="entry name" value="Ribonuclease H-like"/>
    <property type="match status" value="1"/>
</dbReference>
<dbReference type="Gene3D" id="3.30.420.10">
    <property type="entry name" value="Ribonuclease H-like superfamily/Ribonuclease H"/>
    <property type="match status" value="1"/>
</dbReference>
<dbReference type="GO" id="GO:0004527">
    <property type="term" value="F:exonuclease activity"/>
    <property type="evidence" value="ECO:0007669"/>
    <property type="project" value="UniProtKB-KW"/>
</dbReference>
<sequence>MKAAKFRSNPNANKKFESKSGDDAITYIVYDYETYGIDTKSTGITQLAAMKLDSEFKVRSNDIAYNFETEIYPDKIINPFASIKTGFKIRKKIDVDGSVDYELIGRLATSAKLSEKDLAYNWYSYLTANKNTCILGYNNLNFDDKVTSNLFFRNFINPYSWFFTNGNSRMDLYHIVIAYASLCPKALQWHVKEDGKYSFKLEDISRVNRLMHENAHDAMSDVKACVQLLRLLNGKRIDLEEFTAQEQSKLFNINRSPAECFEFLAKFRRKDFVKTFVTSQRNFRFVYFNPGYGSRAYHGAMPVISLDNLVGYSDAKQREVILVNLLANPEDVKEFFSYTPEQLADYFKLSAKYRKVECPLVIVEVNKFPLFAEWKACFQNDRINGEQEQERMQQNIEIINQVDDMYNFGATIRNVMGERFASLSPEGISCQELVKEVEFQDEEQNTQTNEATKLTKSFKLSHYLNNVNNKTIYLPDTLLSENTFLPIRYA</sequence>
<dbReference type="RefSeq" id="WP_281270691.1">
    <property type="nucleotide sequence ID" value="NZ_NRJG01000132.1"/>
</dbReference>
<dbReference type="GO" id="GO:0003676">
    <property type="term" value="F:nucleic acid binding"/>
    <property type="evidence" value="ECO:0007669"/>
    <property type="project" value="InterPro"/>
</dbReference>
<dbReference type="PROSITE" id="PS51784">
    <property type="entry name" value="EXOI_SH3"/>
    <property type="match status" value="1"/>
</dbReference>
<dbReference type="InterPro" id="IPR034747">
    <property type="entry name" value="EXOI_SH3"/>
</dbReference>
<comment type="caution">
    <text evidence="2">The sequence shown here is derived from an EMBL/GenBank/DDBJ whole genome shotgun (WGS) entry which is preliminary data.</text>
</comment>
<dbReference type="GO" id="GO:0006259">
    <property type="term" value="P:DNA metabolic process"/>
    <property type="evidence" value="ECO:0007669"/>
    <property type="project" value="UniProtKB-ARBA"/>
</dbReference>
<dbReference type="Proteomes" id="UP000265916">
    <property type="component" value="Unassembled WGS sequence"/>
</dbReference>
<dbReference type="AlphaFoldDB" id="A0A3A1YDZ0"/>
<gene>
    <name evidence="2" type="ORF">CKF58_06690</name>
</gene>
<organism evidence="2 3">
    <name type="scientific">Psittacicella hinzii</name>
    <dbReference type="NCBI Taxonomy" id="2028575"/>
    <lineage>
        <taxon>Bacteria</taxon>
        <taxon>Pseudomonadati</taxon>
        <taxon>Pseudomonadota</taxon>
        <taxon>Gammaproteobacteria</taxon>
        <taxon>Pasteurellales</taxon>
        <taxon>Psittacicellaceae</taxon>
        <taxon>Psittacicella</taxon>
    </lineage>
</organism>
<dbReference type="EMBL" id="NRJG01000132">
    <property type="protein sequence ID" value="RIY35469.1"/>
    <property type="molecule type" value="Genomic_DNA"/>
</dbReference>
<name>A0A3A1YDZ0_9GAMM</name>
<keyword evidence="3" id="KW-1185">Reference proteome</keyword>
<feature type="domain" description="ExoI SH3-like" evidence="1">
    <location>
        <begin position="258"/>
        <end position="420"/>
    </location>
</feature>
<evidence type="ECO:0000313" key="3">
    <source>
        <dbReference type="Proteomes" id="UP000265916"/>
    </source>
</evidence>
<feature type="non-terminal residue" evidence="2">
    <location>
        <position position="490"/>
    </location>
</feature>
<accession>A0A3A1YDZ0</accession>
<dbReference type="InterPro" id="IPR036397">
    <property type="entry name" value="RNaseH_sf"/>
</dbReference>
<evidence type="ECO:0000259" key="1">
    <source>
        <dbReference type="PROSITE" id="PS51784"/>
    </source>
</evidence>
<protein>
    <recommendedName>
        <fullName evidence="1">ExoI SH3-like domain-containing protein</fullName>
    </recommendedName>
</protein>